<accession>A0A1G5G3R6</accession>
<dbReference type="InterPro" id="IPR019694">
    <property type="entry name" value="Phage_HP1_Orf23"/>
</dbReference>
<dbReference type="Pfam" id="PF10758">
    <property type="entry name" value="DUF2586"/>
    <property type="match status" value="1"/>
</dbReference>
<gene>
    <name evidence="1" type="ORF">SAMN05216233_109190</name>
</gene>
<sequence length="369" mass="40292">MSLGTIQINRLNLMQGPLPEIERHFLFIGEGTVNQGKVLSVSNATDLDEALGANASNLKTQVEAAMVNAGQNWGASVLPIAADGSWADAVDYAMEVTSCEAIVITDPVSEKTDIEVMFTKAKSILATYMRPVFFMARVRGCGADEGWADYIAAIEPITDGVAADQVCVVPALWGPDQGTLAGRLCNRAVTVADTPMRVATGPLIGTFGERPTDKDGVMLSMAHLKALDANRFSVPQWYPDYPGVYWGDCNMLDVPGGDFQVVENLRVIQKAMRQVYPLTVARIGDRRLNSTPESIAENSNYFMRPLMKMSLGSRIGKTIFPGEIHPPARDAITIQWVDKNTVRIYMKARPYNCPKDITVNLMLDLSTNA</sequence>
<name>A0A1G5G3R6_9BACT</name>
<evidence type="ECO:0008006" key="3">
    <source>
        <dbReference type="Google" id="ProtNLM"/>
    </source>
</evidence>
<proteinExistence type="predicted"/>
<dbReference type="Proteomes" id="UP000198870">
    <property type="component" value="Unassembled WGS sequence"/>
</dbReference>
<dbReference type="EMBL" id="FMUX01000009">
    <property type="protein sequence ID" value="SCY46021.1"/>
    <property type="molecule type" value="Genomic_DNA"/>
</dbReference>
<dbReference type="STRING" id="419481.SAMN05216233_109190"/>
<dbReference type="RefSeq" id="WP_092211249.1">
    <property type="nucleotide sequence ID" value="NZ_FMUX01000009.1"/>
</dbReference>
<evidence type="ECO:0000313" key="1">
    <source>
        <dbReference type="EMBL" id="SCY46021.1"/>
    </source>
</evidence>
<keyword evidence="2" id="KW-1185">Reference proteome</keyword>
<evidence type="ECO:0000313" key="2">
    <source>
        <dbReference type="Proteomes" id="UP000198870"/>
    </source>
</evidence>
<organism evidence="1 2">
    <name type="scientific">Desulfoluna spongiiphila</name>
    <dbReference type="NCBI Taxonomy" id="419481"/>
    <lineage>
        <taxon>Bacteria</taxon>
        <taxon>Pseudomonadati</taxon>
        <taxon>Thermodesulfobacteriota</taxon>
        <taxon>Desulfobacteria</taxon>
        <taxon>Desulfobacterales</taxon>
        <taxon>Desulfolunaceae</taxon>
        <taxon>Desulfoluna</taxon>
    </lineage>
</organism>
<protein>
    <recommendedName>
        <fullName evidence="3">Phage tail sheath protein</fullName>
    </recommendedName>
</protein>
<dbReference type="OrthoDB" id="5444719at2"/>
<reference evidence="1 2" key="1">
    <citation type="submission" date="2016-10" db="EMBL/GenBank/DDBJ databases">
        <authorList>
            <person name="de Groot N.N."/>
        </authorList>
    </citation>
    <scope>NUCLEOTIDE SEQUENCE [LARGE SCALE GENOMIC DNA]</scope>
    <source>
        <strain evidence="1 2">AA1</strain>
    </source>
</reference>
<dbReference type="AlphaFoldDB" id="A0A1G5G3R6"/>